<evidence type="ECO:0000313" key="2">
    <source>
        <dbReference type="Proteomes" id="UP001500973"/>
    </source>
</evidence>
<proteinExistence type="predicted"/>
<reference evidence="2" key="1">
    <citation type="journal article" date="2019" name="Int. J. Syst. Evol. Microbiol.">
        <title>The Global Catalogue of Microorganisms (GCM) 10K type strain sequencing project: providing services to taxonomists for standard genome sequencing and annotation.</title>
        <authorList>
            <consortium name="The Broad Institute Genomics Platform"/>
            <consortium name="The Broad Institute Genome Sequencing Center for Infectious Disease"/>
            <person name="Wu L."/>
            <person name="Ma J."/>
        </authorList>
    </citation>
    <scope>NUCLEOTIDE SEQUENCE [LARGE SCALE GENOMIC DNA]</scope>
    <source>
        <strain evidence="2">JCM 11756</strain>
    </source>
</reference>
<organism evidence="1 2">
    <name type="scientific">Streptomyces thermospinosisporus</name>
    <dbReference type="NCBI Taxonomy" id="161482"/>
    <lineage>
        <taxon>Bacteria</taxon>
        <taxon>Bacillati</taxon>
        <taxon>Actinomycetota</taxon>
        <taxon>Actinomycetes</taxon>
        <taxon>Kitasatosporales</taxon>
        <taxon>Streptomycetaceae</taxon>
        <taxon>Streptomyces</taxon>
    </lineage>
</organism>
<dbReference type="EMBL" id="BAAAIZ010000075">
    <property type="protein sequence ID" value="GAA1430166.1"/>
    <property type="molecule type" value="Genomic_DNA"/>
</dbReference>
<accession>A0ABP4JU95</accession>
<comment type="caution">
    <text evidence="1">The sequence shown here is derived from an EMBL/GenBank/DDBJ whole genome shotgun (WGS) entry which is preliminary data.</text>
</comment>
<name>A0ABP4JU95_9ACTN</name>
<sequence length="115" mass="11371">MGEEGGDAVDQAYAVIAVRVLVARGGEAEADRRAARAAGVAVVAGRALRDQGACLLKQARAALGTGHVRLGVDVAEGGEAGLRPGQLVTASQAVVGIEGEDVVALQVGEVTGTGL</sequence>
<gene>
    <name evidence="1" type="ORF">GCM10009601_46990</name>
</gene>
<keyword evidence="2" id="KW-1185">Reference proteome</keyword>
<protein>
    <submittedName>
        <fullName evidence="1">Uncharacterized protein</fullName>
    </submittedName>
</protein>
<dbReference type="Proteomes" id="UP001500973">
    <property type="component" value="Unassembled WGS sequence"/>
</dbReference>
<evidence type="ECO:0000313" key="1">
    <source>
        <dbReference type="EMBL" id="GAA1430166.1"/>
    </source>
</evidence>